<evidence type="ECO:0000256" key="8">
    <source>
        <dbReference type="ARBA" id="ARBA00022884"/>
    </source>
</evidence>
<dbReference type="FunFam" id="4.10.1000.10:FF:000012">
    <property type="entry name" value="cleavage and polyadenylation specificity factor subunit 4"/>
    <property type="match status" value="1"/>
</dbReference>
<keyword evidence="14" id="KW-1185">Reference proteome</keyword>
<protein>
    <recommendedName>
        <fullName evidence="11">mRNA 3'-end-processing protein</fullName>
    </recommendedName>
</protein>
<evidence type="ECO:0000256" key="7">
    <source>
        <dbReference type="ARBA" id="ARBA00022833"/>
    </source>
</evidence>
<dbReference type="RefSeq" id="XP_007410971.1">
    <property type="nucleotide sequence ID" value="XM_007410909.1"/>
</dbReference>
<feature type="domain" description="C3H1-type" evidence="12">
    <location>
        <begin position="31"/>
        <end position="59"/>
    </location>
</feature>
<dbReference type="STRING" id="747676.F4RP44"/>
<accession>F4RP44</accession>
<dbReference type="HOGENOM" id="CLU_024513_2_2_1"/>
<feature type="non-terminal residue" evidence="13">
    <location>
        <position position="1"/>
    </location>
</feature>
<comment type="subcellular location">
    <subcellularLocation>
        <location evidence="1 11">Nucleus</location>
    </subcellularLocation>
</comment>
<reference evidence="14" key="1">
    <citation type="journal article" date="2011" name="Proc. Natl. Acad. Sci. U.S.A.">
        <title>Obligate biotrophy features unraveled by the genomic analysis of rust fungi.</title>
        <authorList>
            <person name="Duplessis S."/>
            <person name="Cuomo C.A."/>
            <person name="Lin Y.-C."/>
            <person name="Aerts A."/>
            <person name="Tisserant E."/>
            <person name="Veneault-Fourrey C."/>
            <person name="Joly D.L."/>
            <person name="Hacquard S."/>
            <person name="Amselem J."/>
            <person name="Cantarel B.L."/>
            <person name="Chiu R."/>
            <person name="Coutinho P.M."/>
            <person name="Feau N."/>
            <person name="Field M."/>
            <person name="Frey P."/>
            <person name="Gelhaye E."/>
            <person name="Goldberg J."/>
            <person name="Grabherr M.G."/>
            <person name="Kodira C.D."/>
            <person name="Kohler A."/>
            <person name="Kuees U."/>
            <person name="Lindquist E.A."/>
            <person name="Lucas S.M."/>
            <person name="Mago R."/>
            <person name="Mauceli E."/>
            <person name="Morin E."/>
            <person name="Murat C."/>
            <person name="Pangilinan J.L."/>
            <person name="Park R."/>
            <person name="Pearson M."/>
            <person name="Quesneville H."/>
            <person name="Rouhier N."/>
            <person name="Sakthikumar S."/>
            <person name="Salamov A.A."/>
            <person name="Schmutz J."/>
            <person name="Selles B."/>
            <person name="Shapiro H."/>
            <person name="Tanguay P."/>
            <person name="Tuskan G.A."/>
            <person name="Henrissat B."/>
            <person name="Van de Peer Y."/>
            <person name="Rouze P."/>
            <person name="Ellis J.G."/>
            <person name="Dodds P.N."/>
            <person name="Schein J.E."/>
            <person name="Zhong S."/>
            <person name="Hamelin R.C."/>
            <person name="Grigoriev I.V."/>
            <person name="Szabo L.J."/>
            <person name="Martin F."/>
        </authorList>
    </citation>
    <scope>NUCLEOTIDE SEQUENCE [LARGE SCALE GENOMIC DNA]</scope>
    <source>
        <strain evidence="14">98AG31 / pathotype 3-4-7</strain>
    </source>
</reference>
<feature type="domain" description="C3H1-type" evidence="12">
    <location>
        <begin position="60"/>
        <end position="87"/>
    </location>
</feature>
<evidence type="ECO:0000256" key="2">
    <source>
        <dbReference type="ARBA" id="ARBA00008907"/>
    </source>
</evidence>
<evidence type="ECO:0000256" key="3">
    <source>
        <dbReference type="ARBA" id="ARBA00022664"/>
    </source>
</evidence>
<dbReference type="PANTHER" id="PTHR23102">
    <property type="entry name" value="CLEAVAGE AND POLYADENYLATION SPECIFICITY FACTOR SUBUNIT 4-RELATED"/>
    <property type="match status" value="1"/>
</dbReference>
<keyword evidence="3 11" id="KW-0507">mRNA processing</keyword>
<proteinExistence type="inferred from homology"/>
<comment type="function">
    <text evidence="11">Component of the cleavage factor I (CF I) involved in pre-mRNA 3'-end processing.</text>
</comment>
<dbReference type="SUPFAM" id="SSF90229">
    <property type="entry name" value="CCCH zinc finger"/>
    <property type="match status" value="2"/>
</dbReference>
<dbReference type="InterPro" id="IPR000571">
    <property type="entry name" value="Znf_CCCH"/>
</dbReference>
<evidence type="ECO:0000313" key="14">
    <source>
        <dbReference type="Proteomes" id="UP000001072"/>
    </source>
</evidence>
<keyword evidence="6 10" id="KW-0863">Zinc-finger</keyword>
<evidence type="ECO:0000313" key="13">
    <source>
        <dbReference type="EMBL" id="EGG05915.1"/>
    </source>
</evidence>
<keyword evidence="9 11" id="KW-0539">Nucleus</keyword>
<organism evidence="14">
    <name type="scientific">Melampsora larici-populina (strain 98AG31 / pathotype 3-4-7)</name>
    <name type="common">Poplar leaf rust fungus</name>
    <dbReference type="NCBI Taxonomy" id="747676"/>
    <lineage>
        <taxon>Eukaryota</taxon>
        <taxon>Fungi</taxon>
        <taxon>Dikarya</taxon>
        <taxon>Basidiomycota</taxon>
        <taxon>Pucciniomycotina</taxon>
        <taxon>Pucciniomycetes</taxon>
        <taxon>Pucciniales</taxon>
        <taxon>Melampsoraceae</taxon>
        <taxon>Melampsora</taxon>
    </lineage>
</organism>
<dbReference type="EMBL" id="GL883111">
    <property type="protein sequence ID" value="EGG05915.1"/>
    <property type="molecule type" value="Genomic_DNA"/>
</dbReference>
<keyword evidence="5 11" id="KW-0677">Repeat</keyword>
<name>F4RP44_MELLP</name>
<feature type="zinc finger region" description="C3H1-type" evidence="10">
    <location>
        <begin position="60"/>
        <end position="87"/>
    </location>
</feature>
<evidence type="ECO:0000256" key="5">
    <source>
        <dbReference type="ARBA" id="ARBA00022737"/>
    </source>
</evidence>
<dbReference type="AlphaFoldDB" id="F4RP44"/>
<dbReference type="GO" id="GO:0005829">
    <property type="term" value="C:cytosol"/>
    <property type="evidence" value="ECO:0007669"/>
    <property type="project" value="EnsemblFungi"/>
</dbReference>
<evidence type="ECO:0000259" key="12">
    <source>
        <dbReference type="PROSITE" id="PS50103"/>
    </source>
</evidence>
<dbReference type="GeneID" id="18927080"/>
<dbReference type="Gene3D" id="4.10.1000.10">
    <property type="entry name" value="Zinc finger, CCCH-type"/>
    <property type="match status" value="1"/>
</dbReference>
<keyword evidence="8 11" id="KW-0694">RNA-binding</keyword>
<dbReference type="KEGG" id="mlr:MELLADRAFT_29924"/>
<gene>
    <name evidence="13" type="ORF">MELLADRAFT_29924</name>
</gene>
<evidence type="ECO:0000256" key="4">
    <source>
        <dbReference type="ARBA" id="ARBA00022723"/>
    </source>
</evidence>
<evidence type="ECO:0000256" key="6">
    <source>
        <dbReference type="ARBA" id="ARBA00022771"/>
    </source>
</evidence>
<feature type="domain" description="C3H1-type" evidence="12">
    <location>
        <begin position="8"/>
        <end position="30"/>
    </location>
</feature>
<dbReference type="GO" id="GO:0005847">
    <property type="term" value="C:mRNA cleavage and polyadenylation specificity factor complex"/>
    <property type="evidence" value="ECO:0007669"/>
    <property type="project" value="EnsemblFungi"/>
</dbReference>
<dbReference type="Proteomes" id="UP000001072">
    <property type="component" value="Unassembled WGS sequence"/>
</dbReference>
<feature type="zinc finger region" description="C3H1-type" evidence="10">
    <location>
        <begin position="31"/>
        <end position="59"/>
    </location>
</feature>
<evidence type="ECO:0000256" key="10">
    <source>
        <dbReference type="PROSITE-ProRule" id="PRU00723"/>
    </source>
</evidence>
<keyword evidence="4 10" id="KW-0479">Metal-binding</keyword>
<dbReference type="GO" id="GO:0003723">
    <property type="term" value="F:RNA binding"/>
    <property type="evidence" value="ECO:0007669"/>
    <property type="project" value="UniProtKB-UniRule"/>
</dbReference>
<dbReference type="PANTHER" id="PTHR23102:SF24">
    <property type="entry name" value="CLEAVAGE AND POLYADENYLATION SPECIFICITY FACTOR SUBUNIT 4"/>
    <property type="match status" value="1"/>
</dbReference>
<dbReference type="VEuPathDB" id="FungiDB:MELLADRAFT_29924"/>
<comment type="similarity">
    <text evidence="2 11">Belongs to the CPSF4/YTH1 family.</text>
</comment>
<dbReference type="InterPro" id="IPR036855">
    <property type="entry name" value="Znf_CCCH_sf"/>
</dbReference>
<dbReference type="GO" id="GO:0008270">
    <property type="term" value="F:zinc ion binding"/>
    <property type="evidence" value="ECO:0007669"/>
    <property type="project" value="UniProtKB-KW"/>
</dbReference>
<keyword evidence="7 10" id="KW-0862">Zinc</keyword>
<sequence length="112" mass="13050">PTLHAKTVCKHWLRGLCKKGNSCEFLHEYNLRTMPECWFFGKYGFCSNGDECMYLHVDERMRVLECMDYRRGFCSKGPTCSQKHIRRPICQSYIIGFCPSGKNCNQGGHPKF</sequence>
<dbReference type="SMART" id="SM00356">
    <property type="entry name" value="ZnF_C3H1"/>
    <property type="match status" value="3"/>
</dbReference>
<evidence type="ECO:0000256" key="9">
    <source>
        <dbReference type="ARBA" id="ARBA00023242"/>
    </source>
</evidence>
<dbReference type="PROSITE" id="PS50103">
    <property type="entry name" value="ZF_C3H1"/>
    <property type="match status" value="3"/>
</dbReference>
<dbReference type="Pfam" id="PF18345">
    <property type="entry name" value="zf_CCCH_4"/>
    <property type="match status" value="1"/>
</dbReference>
<feature type="zinc finger region" description="C3H1-type" evidence="10">
    <location>
        <begin position="8"/>
        <end position="30"/>
    </location>
</feature>
<feature type="non-terminal residue" evidence="13">
    <location>
        <position position="112"/>
    </location>
</feature>
<evidence type="ECO:0000256" key="1">
    <source>
        <dbReference type="ARBA" id="ARBA00004123"/>
    </source>
</evidence>
<evidence type="ECO:0000256" key="11">
    <source>
        <dbReference type="RuleBase" id="RU369008"/>
    </source>
</evidence>
<dbReference type="GO" id="GO:0031124">
    <property type="term" value="P:mRNA 3'-end processing"/>
    <property type="evidence" value="ECO:0007669"/>
    <property type="project" value="UniProtKB-UniRule"/>
</dbReference>
<dbReference type="OrthoDB" id="1914176at2759"/>
<dbReference type="InterPro" id="IPR045348">
    <property type="entry name" value="CPSF4/Yth1"/>
</dbReference>
<dbReference type="Pfam" id="PF14608">
    <property type="entry name" value="zf-CCCH_2"/>
    <property type="match status" value="3"/>
</dbReference>
<dbReference type="InParanoid" id="F4RP44"/>
<dbReference type="eggNOG" id="KOG1040">
    <property type="taxonomic scope" value="Eukaryota"/>
</dbReference>